<dbReference type="EMBL" id="LGRV01000003">
    <property type="protein sequence ID" value="KOS68206.1"/>
    <property type="molecule type" value="Genomic_DNA"/>
</dbReference>
<name>A0ABR5K0G1_9BACI</name>
<keyword evidence="2" id="KW-1185">Reference proteome</keyword>
<organism evidence="1 2">
    <name type="scientific">Lysinibacillus contaminans</name>
    <dbReference type="NCBI Taxonomy" id="1293441"/>
    <lineage>
        <taxon>Bacteria</taxon>
        <taxon>Bacillati</taxon>
        <taxon>Bacillota</taxon>
        <taxon>Bacilli</taxon>
        <taxon>Bacillales</taxon>
        <taxon>Bacillaceae</taxon>
        <taxon>Lysinibacillus</taxon>
    </lineage>
</organism>
<comment type="caution">
    <text evidence="1">The sequence shown here is derived from an EMBL/GenBank/DDBJ whole genome shotgun (WGS) entry which is preliminary data.</text>
</comment>
<accession>A0ABR5K0G1</accession>
<protein>
    <submittedName>
        <fullName evidence="1">Uncharacterized protein</fullName>
    </submittedName>
</protein>
<sequence length="190" mass="22528">MEKSLLIQLDATYVLNFMIYLQNLYLNEKLDDDNLKYPLMQSASPFIETFEEKFQGLWNELLVRLCEKESNDMEIFCNEKRLFYETLFERDTSKHFNEIYKAFSVWWRSLAGQFSVEHSVGDKAQNLYNDLSNGLKQSGRKPQKFLHITLIFDEYVIGKSVNIPYFLAVSIQDFWVNYKSLVPKLQESIN</sequence>
<gene>
    <name evidence="1" type="ORF">AEA09_06335</name>
</gene>
<evidence type="ECO:0000313" key="1">
    <source>
        <dbReference type="EMBL" id="KOS68206.1"/>
    </source>
</evidence>
<evidence type="ECO:0000313" key="2">
    <source>
        <dbReference type="Proteomes" id="UP000050668"/>
    </source>
</evidence>
<dbReference type="Proteomes" id="UP000050668">
    <property type="component" value="Unassembled WGS sequence"/>
</dbReference>
<dbReference type="RefSeq" id="WP_053583026.1">
    <property type="nucleotide sequence ID" value="NZ_LGRV01000003.1"/>
</dbReference>
<reference evidence="2" key="1">
    <citation type="submission" date="2015-07" db="EMBL/GenBank/DDBJ databases">
        <title>Fjat-14205 dsm 2895.</title>
        <authorList>
            <person name="Liu B."/>
            <person name="Wang J."/>
            <person name="Zhu Y."/>
            <person name="Liu G."/>
            <person name="Chen Q."/>
            <person name="Chen Z."/>
            <person name="Lan J."/>
            <person name="Che J."/>
            <person name="Ge C."/>
            <person name="Shi H."/>
            <person name="Pan Z."/>
            <person name="Liu X."/>
        </authorList>
    </citation>
    <scope>NUCLEOTIDE SEQUENCE [LARGE SCALE GENOMIC DNA]</scope>
    <source>
        <strain evidence="2">DSM 25560</strain>
    </source>
</reference>
<proteinExistence type="predicted"/>